<dbReference type="AlphaFoldDB" id="A0A644WUT4"/>
<accession>A0A644WUT4</accession>
<gene>
    <name evidence="1" type="ORF">SDC9_53982</name>
</gene>
<sequence length="133" mass="14914">MDLGLCRSRLHRDMIGLGESEVCFYDLRAFGKRLFHTALPHLLAVADIGTRLGIDIPGGKLIISQVLVQDGSAARERLRGRGDDGKGQILHFGKRSRLRRSPLVISYYDDHGFPVIPYFFLSQRRPVLKGRAA</sequence>
<proteinExistence type="predicted"/>
<evidence type="ECO:0000313" key="1">
    <source>
        <dbReference type="EMBL" id="MPM07675.1"/>
    </source>
</evidence>
<protein>
    <submittedName>
        <fullName evidence="1">Uncharacterized protein</fullName>
    </submittedName>
</protein>
<reference evidence="1" key="1">
    <citation type="submission" date="2019-08" db="EMBL/GenBank/DDBJ databases">
        <authorList>
            <person name="Kucharzyk K."/>
            <person name="Murdoch R.W."/>
            <person name="Higgins S."/>
            <person name="Loffler F."/>
        </authorList>
    </citation>
    <scope>NUCLEOTIDE SEQUENCE</scope>
</reference>
<organism evidence="1">
    <name type="scientific">bioreactor metagenome</name>
    <dbReference type="NCBI Taxonomy" id="1076179"/>
    <lineage>
        <taxon>unclassified sequences</taxon>
        <taxon>metagenomes</taxon>
        <taxon>ecological metagenomes</taxon>
    </lineage>
</organism>
<comment type="caution">
    <text evidence="1">The sequence shown here is derived from an EMBL/GenBank/DDBJ whole genome shotgun (WGS) entry which is preliminary data.</text>
</comment>
<name>A0A644WUT4_9ZZZZ</name>
<dbReference type="EMBL" id="VSSQ01001363">
    <property type="protein sequence ID" value="MPM07675.1"/>
    <property type="molecule type" value="Genomic_DNA"/>
</dbReference>